<sequence>MYRLVAFDMDGTLLTSQKTIAKESIEAIAKASSKGKQVVLSTGRALSELNSHREELKDVRYAVTASGAFIYDFQKEKILAKHVLPSQVVDQIRERVQTHNLMVLAIMDGQSYIQRSHYEEAKNYHMGMYKELYRKTAVFVDNISELLTKNRDQFEKIDFYHFTAAERDLSYQALLSDSVIVTKAEVSGLEVTAAGVEKGQGLSYICQEELHIPLEEAIAVGDADNDKSMICQAGLGVAMGNANQMIKQLADVIVKDNDHGGCAQVIDDYLLKK</sequence>
<dbReference type="InterPro" id="IPR036412">
    <property type="entry name" value="HAD-like_sf"/>
</dbReference>
<dbReference type="EMBL" id="AEUW02000001">
    <property type="protein sequence ID" value="EHJ53178.1"/>
    <property type="molecule type" value="Genomic_DNA"/>
</dbReference>
<dbReference type="OrthoDB" id="9790031at2"/>
<name>G5JTZ8_9STRE</name>
<dbReference type="InterPro" id="IPR006379">
    <property type="entry name" value="HAD-SF_hydro_IIB"/>
</dbReference>
<dbReference type="CDD" id="cd07516">
    <property type="entry name" value="HAD_Pase"/>
    <property type="match status" value="1"/>
</dbReference>
<dbReference type="InterPro" id="IPR000150">
    <property type="entry name" value="Cof"/>
</dbReference>
<dbReference type="AlphaFoldDB" id="G5JTZ8"/>
<protein>
    <submittedName>
        <fullName evidence="1">Cof-like hydrolase</fullName>
    </submittedName>
</protein>
<keyword evidence="2" id="KW-1185">Reference proteome</keyword>
<dbReference type="Proteomes" id="UP000003573">
    <property type="component" value="Unassembled WGS sequence"/>
</dbReference>
<dbReference type="SFLD" id="SFLDG01140">
    <property type="entry name" value="C2.B:_Phosphomannomutase_and_P"/>
    <property type="match status" value="1"/>
</dbReference>
<evidence type="ECO:0000313" key="1">
    <source>
        <dbReference type="EMBL" id="EHJ53178.1"/>
    </source>
</evidence>
<dbReference type="PANTHER" id="PTHR10000">
    <property type="entry name" value="PHOSPHOSERINE PHOSPHATASE"/>
    <property type="match status" value="1"/>
</dbReference>
<dbReference type="SUPFAM" id="SSF56784">
    <property type="entry name" value="HAD-like"/>
    <property type="match status" value="1"/>
</dbReference>
<dbReference type="Pfam" id="PF08282">
    <property type="entry name" value="Hydrolase_3"/>
    <property type="match status" value="1"/>
</dbReference>
<proteinExistence type="predicted"/>
<dbReference type="GO" id="GO:0005829">
    <property type="term" value="C:cytosol"/>
    <property type="evidence" value="ECO:0007669"/>
    <property type="project" value="TreeGrafter"/>
</dbReference>
<dbReference type="NCBIfam" id="TIGR01484">
    <property type="entry name" value="HAD-SF-IIB"/>
    <property type="match status" value="1"/>
</dbReference>
<dbReference type="RefSeq" id="WP_003082067.1">
    <property type="nucleotide sequence ID" value="NZ_AEUW02000001.1"/>
</dbReference>
<dbReference type="GO" id="GO:0000287">
    <property type="term" value="F:magnesium ion binding"/>
    <property type="evidence" value="ECO:0007669"/>
    <property type="project" value="TreeGrafter"/>
</dbReference>
<dbReference type="eggNOG" id="COG0561">
    <property type="taxonomic scope" value="Bacteria"/>
</dbReference>
<accession>G5JTZ8</accession>
<comment type="caution">
    <text evidence="1">The sequence shown here is derived from an EMBL/GenBank/DDBJ whole genome shotgun (WGS) entry which is preliminary data.</text>
</comment>
<dbReference type="PANTHER" id="PTHR10000:SF8">
    <property type="entry name" value="HAD SUPERFAMILY HYDROLASE-LIKE, TYPE 3"/>
    <property type="match status" value="1"/>
</dbReference>
<gene>
    <name evidence="1" type="ORF">STRMA_0538</name>
</gene>
<dbReference type="PROSITE" id="PS01228">
    <property type="entry name" value="COF_1"/>
    <property type="match status" value="1"/>
</dbReference>
<dbReference type="Gene3D" id="3.30.1240.10">
    <property type="match status" value="1"/>
</dbReference>
<dbReference type="Gene3D" id="3.40.50.1000">
    <property type="entry name" value="HAD superfamily/HAD-like"/>
    <property type="match status" value="1"/>
</dbReference>
<dbReference type="GO" id="GO:0016791">
    <property type="term" value="F:phosphatase activity"/>
    <property type="evidence" value="ECO:0007669"/>
    <property type="project" value="TreeGrafter"/>
</dbReference>
<dbReference type="NCBIfam" id="TIGR00099">
    <property type="entry name" value="Cof-subfamily"/>
    <property type="match status" value="1"/>
</dbReference>
<dbReference type="InterPro" id="IPR023214">
    <property type="entry name" value="HAD_sf"/>
</dbReference>
<evidence type="ECO:0000313" key="2">
    <source>
        <dbReference type="Proteomes" id="UP000003573"/>
    </source>
</evidence>
<organism evidence="1 2">
    <name type="scientific">Streptococcus macacae NCTC 11558</name>
    <dbReference type="NCBI Taxonomy" id="764298"/>
    <lineage>
        <taxon>Bacteria</taxon>
        <taxon>Bacillati</taxon>
        <taxon>Bacillota</taxon>
        <taxon>Bacilli</taxon>
        <taxon>Lactobacillales</taxon>
        <taxon>Streptococcaceae</taxon>
        <taxon>Streptococcus</taxon>
    </lineage>
</organism>
<dbReference type="PROSITE" id="PS01229">
    <property type="entry name" value="COF_2"/>
    <property type="match status" value="1"/>
</dbReference>
<dbReference type="SFLD" id="SFLDS00003">
    <property type="entry name" value="Haloacid_Dehalogenase"/>
    <property type="match status" value="1"/>
</dbReference>
<reference evidence="1 2" key="1">
    <citation type="journal article" date="2014" name="Int. J. Syst. Evol. Microbiol.">
        <title>Phylogenomics and the dynamic genome evolution of the genus Streptococcus.</title>
        <authorList>
            <consortium name="The Broad Institute Genome Sequencing Platform"/>
            <person name="Richards V.P."/>
            <person name="Palmer S.R."/>
            <person name="Pavinski Bitar P.D."/>
            <person name="Qin X."/>
            <person name="Weinstock G.M."/>
            <person name="Highlander S.K."/>
            <person name="Town C.D."/>
            <person name="Burne R.A."/>
            <person name="Stanhope M.J."/>
        </authorList>
    </citation>
    <scope>NUCLEOTIDE SEQUENCE [LARGE SCALE GENOMIC DNA]</scope>
    <source>
        <strain evidence="1 2">NCTC 11558</strain>
    </source>
</reference>
<dbReference type="STRING" id="764298.STRMA_0538"/>